<keyword evidence="2" id="KW-0479">Metal-binding</keyword>
<dbReference type="InterPro" id="IPR018967">
    <property type="entry name" value="FeS-contain_CDGSH-typ"/>
</dbReference>
<evidence type="ECO:0000256" key="4">
    <source>
        <dbReference type="ARBA" id="ARBA00023014"/>
    </source>
</evidence>
<dbReference type="AlphaFoldDB" id="A0ABD0TMV5"/>
<evidence type="ECO:0000256" key="3">
    <source>
        <dbReference type="ARBA" id="ARBA00023004"/>
    </source>
</evidence>
<feature type="domain" description="Iron-binding zinc finger CDGSH type" evidence="7">
    <location>
        <begin position="40"/>
        <end position="76"/>
    </location>
</feature>
<dbReference type="Proteomes" id="UP001549921">
    <property type="component" value="Unassembled WGS sequence"/>
</dbReference>
<keyword evidence="4" id="KW-0411">Iron-sulfur</keyword>
<keyword evidence="1" id="KW-0001">2Fe-2S</keyword>
<protein>
    <recommendedName>
        <fullName evidence="7">Iron-binding zinc finger CDGSH type domain-containing protein</fullName>
    </recommendedName>
</protein>
<evidence type="ECO:0000256" key="5">
    <source>
        <dbReference type="ARBA" id="ARBA00034078"/>
    </source>
</evidence>
<evidence type="ECO:0000256" key="6">
    <source>
        <dbReference type="SAM" id="MobiDB-lite"/>
    </source>
</evidence>
<dbReference type="Pfam" id="PF09360">
    <property type="entry name" value="zf-CDGSH"/>
    <property type="match status" value="1"/>
</dbReference>
<evidence type="ECO:0000313" key="8">
    <source>
        <dbReference type="EMBL" id="KAL0850661.1"/>
    </source>
</evidence>
<dbReference type="EMBL" id="JBEDNZ010000003">
    <property type="protein sequence ID" value="KAL0850661.1"/>
    <property type="molecule type" value="Genomic_DNA"/>
</dbReference>
<feature type="region of interest" description="Disordered" evidence="6">
    <location>
        <begin position="16"/>
        <end position="39"/>
    </location>
</feature>
<evidence type="ECO:0000256" key="1">
    <source>
        <dbReference type="ARBA" id="ARBA00022714"/>
    </source>
</evidence>
<evidence type="ECO:0000256" key="2">
    <source>
        <dbReference type="ARBA" id="ARBA00022723"/>
    </source>
</evidence>
<gene>
    <name evidence="8" type="ORF">ABMA28_012411</name>
</gene>
<evidence type="ECO:0000313" key="9">
    <source>
        <dbReference type="Proteomes" id="UP001549921"/>
    </source>
</evidence>
<dbReference type="InterPro" id="IPR042216">
    <property type="entry name" value="MitoNEET_CISD"/>
</dbReference>
<reference evidence="8 9" key="1">
    <citation type="submission" date="2024-06" db="EMBL/GenBank/DDBJ databases">
        <title>A chromosome-level genome assembly of beet webworm, Loxostege sticticalis.</title>
        <authorList>
            <person name="Zhang Y."/>
        </authorList>
    </citation>
    <scope>NUCLEOTIDE SEQUENCE [LARGE SCALE GENOMIC DNA]</scope>
    <source>
        <strain evidence="8">AQ028</strain>
        <tissue evidence="8">Male pupae</tissue>
    </source>
</reference>
<dbReference type="GO" id="GO:0005737">
    <property type="term" value="C:cytoplasm"/>
    <property type="evidence" value="ECO:0007669"/>
    <property type="project" value="UniProtKB-ARBA"/>
</dbReference>
<proteinExistence type="predicted"/>
<sequence length="126" mass="14007">MFFKRAASFSPRIGSLAKYGTEGASPVVPKEVSKESGKSKQPFKVSLEAGKKYSWCSCGHAKTALCDGTHKDKTLNIKERPVKFMVEKTRDYWLCTCQQTQNAPFCDGSHKNIVVREAPSIEKESS</sequence>
<evidence type="ECO:0000259" key="7">
    <source>
        <dbReference type="SMART" id="SM00704"/>
    </source>
</evidence>
<dbReference type="Gene3D" id="3.40.5.90">
    <property type="entry name" value="CDGSH iron-sulfur domain, mitoNEET-type"/>
    <property type="match status" value="2"/>
</dbReference>
<organism evidence="8 9">
    <name type="scientific">Loxostege sticticalis</name>
    <name type="common">Beet webworm moth</name>
    <dbReference type="NCBI Taxonomy" id="481309"/>
    <lineage>
        <taxon>Eukaryota</taxon>
        <taxon>Metazoa</taxon>
        <taxon>Ecdysozoa</taxon>
        <taxon>Arthropoda</taxon>
        <taxon>Hexapoda</taxon>
        <taxon>Insecta</taxon>
        <taxon>Pterygota</taxon>
        <taxon>Neoptera</taxon>
        <taxon>Endopterygota</taxon>
        <taxon>Lepidoptera</taxon>
        <taxon>Glossata</taxon>
        <taxon>Ditrysia</taxon>
        <taxon>Pyraloidea</taxon>
        <taxon>Crambidae</taxon>
        <taxon>Pyraustinae</taxon>
        <taxon>Loxostege</taxon>
    </lineage>
</organism>
<accession>A0ABD0TMV5</accession>
<dbReference type="GO" id="GO:0046872">
    <property type="term" value="F:metal ion binding"/>
    <property type="evidence" value="ECO:0007669"/>
    <property type="project" value="UniProtKB-KW"/>
</dbReference>
<name>A0ABD0TMV5_LOXSC</name>
<dbReference type="SMART" id="SM00704">
    <property type="entry name" value="ZnF_CDGSH"/>
    <property type="match status" value="2"/>
</dbReference>
<comment type="cofactor">
    <cofactor evidence="5">
        <name>[2Fe-2S] cluster</name>
        <dbReference type="ChEBI" id="CHEBI:190135"/>
    </cofactor>
</comment>
<dbReference type="PANTHER" id="PTHR46491:SF3">
    <property type="entry name" value="CDGSH IRON-SULFUR DOMAIN-CONTAINING PROTEIN 3, MITOCHONDRIAL"/>
    <property type="match status" value="1"/>
</dbReference>
<keyword evidence="3" id="KW-0408">Iron</keyword>
<dbReference type="PANTHER" id="PTHR46491">
    <property type="entry name" value="CDGSH IRON SULFUR DOMAIN PROTEIN HOMOLOG"/>
    <property type="match status" value="1"/>
</dbReference>
<dbReference type="InterPro" id="IPR052950">
    <property type="entry name" value="CISD"/>
</dbReference>
<comment type="caution">
    <text evidence="8">The sequence shown here is derived from an EMBL/GenBank/DDBJ whole genome shotgun (WGS) entry which is preliminary data.</text>
</comment>
<dbReference type="GO" id="GO:0051537">
    <property type="term" value="F:2 iron, 2 sulfur cluster binding"/>
    <property type="evidence" value="ECO:0007669"/>
    <property type="project" value="UniProtKB-KW"/>
</dbReference>
<feature type="domain" description="Iron-binding zinc finger CDGSH type" evidence="7">
    <location>
        <begin position="79"/>
        <end position="116"/>
    </location>
</feature>